<evidence type="ECO:0000256" key="5">
    <source>
        <dbReference type="SAM" id="SignalP"/>
    </source>
</evidence>
<feature type="signal peptide" evidence="5">
    <location>
        <begin position="1"/>
        <end position="18"/>
    </location>
</feature>
<organism evidence="7 8">
    <name type="scientific">Streblomastix strix</name>
    <dbReference type="NCBI Taxonomy" id="222440"/>
    <lineage>
        <taxon>Eukaryota</taxon>
        <taxon>Metamonada</taxon>
        <taxon>Preaxostyla</taxon>
        <taxon>Oxymonadida</taxon>
        <taxon>Streblomastigidae</taxon>
        <taxon>Streblomastix</taxon>
    </lineage>
</organism>
<dbReference type="SUPFAM" id="SSF46565">
    <property type="entry name" value="Chaperone J-domain"/>
    <property type="match status" value="1"/>
</dbReference>
<dbReference type="EMBL" id="SNRW01009512">
    <property type="protein sequence ID" value="KAA6377881.1"/>
    <property type="molecule type" value="Genomic_DNA"/>
</dbReference>
<dbReference type="CDD" id="cd06257">
    <property type="entry name" value="DnaJ"/>
    <property type="match status" value="1"/>
</dbReference>
<keyword evidence="3" id="KW-0256">Endoplasmic reticulum</keyword>
<proteinExistence type="predicted"/>
<dbReference type="Gene3D" id="1.10.287.110">
    <property type="entry name" value="DnaJ domain"/>
    <property type="match status" value="1"/>
</dbReference>
<accession>A0A5J4V6S5</accession>
<sequence>MILIFLLLSVISHPLLEAKKEKDYYQILGVKKDATQKEIAAAYRELSRKFHPDKVHATTQVDKKKAQDKYAEIGNAYETLSKPESRREYDERGQMPIGSRIPRGQSQDPFGGFNPFAQMFQHKQGFDFGGFGGGSGGMKCVKSRKCDKKGRCSETIQCS</sequence>
<dbReference type="GO" id="GO:0051087">
    <property type="term" value="F:protein-folding chaperone binding"/>
    <property type="evidence" value="ECO:0007669"/>
    <property type="project" value="TreeGrafter"/>
</dbReference>
<evidence type="ECO:0000313" key="8">
    <source>
        <dbReference type="Proteomes" id="UP000324800"/>
    </source>
</evidence>
<evidence type="ECO:0000313" key="7">
    <source>
        <dbReference type="EMBL" id="KAA6377881.1"/>
    </source>
</evidence>
<dbReference type="PANTHER" id="PTHR44140:SF2">
    <property type="entry name" value="LD25575P"/>
    <property type="match status" value="1"/>
</dbReference>
<feature type="domain" description="J" evidence="6">
    <location>
        <begin position="23"/>
        <end position="93"/>
    </location>
</feature>
<evidence type="ECO:0000259" key="6">
    <source>
        <dbReference type="PROSITE" id="PS50076"/>
    </source>
</evidence>
<dbReference type="Proteomes" id="UP000324800">
    <property type="component" value="Unassembled WGS sequence"/>
</dbReference>
<gene>
    <name evidence="7" type="ORF">EZS28_026593</name>
</gene>
<dbReference type="InterPro" id="IPR001623">
    <property type="entry name" value="DnaJ_domain"/>
</dbReference>
<dbReference type="GO" id="GO:0034975">
    <property type="term" value="P:protein folding in endoplasmic reticulum"/>
    <property type="evidence" value="ECO:0007669"/>
    <property type="project" value="TreeGrafter"/>
</dbReference>
<reference evidence="7 8" key="1">
    <citation type="submission" date="2019-03" db="EMBL/GenBank/DDBJ databases">
        <title>Single cell metagenomics reveals metabolic interactions within the superorganism composed of flagellate Streblomastix strix and complex community of Bacteroidetes bacteria on its surface.</title>
        <authorList>
            <person name="Treitli S.C."/>
            <person name="Kolisko M."/>
            <person name="Husnik F."/>
            <person name="Keeling P."/>
            <person name="Hampl V."/>
        </authorList>
    </citation>
    <scope>NUCLEOTIDE SEQUENCE [LARGE SCALE GENOMIC DNA]</scope>
    <source>
        <strain evidence="7">ST1C</strain>
    </source>
</reference>
<dbReference type="AlphaFoldDB" id="A0A5J4V6S5"/>
<feature type="chain" id="PRO_5023802662" description="J domain-containing protein" evidence="5">
    <location>
        <begin position="19"/>
        <end position="159"/>
    </location>
</feature>
<dbReference type="PANTHER" id="PTHR44140">
    <property type="entry name" value="LD25575P"/>
    <property type="match status" value="1"/>
</dbReference>
<protein>
    <recommendedName>
        <fullName evidence="6">J domain-containing protein</fullName>
    </recommendedName>
</protein>
<feature type="compositionally biased region" description="Basic and acidic residues" evidence="4">
    <location>
        <begin position="81"/>
        <end position="93"/>
    </location>
</feature>
<evidence type="ECO:0000256" key="4">
    <source>
        <dbReference type="SAM" id="MobiDB-lite"/>
    </source>
</evidence>
<dbReference type="PROSITE" id="PS50076">
    <property type="entry name" value="DNAJ_2"/>
    <property type="match status" value="1"/>
</dbReference>
<dbReference type="GO" id="GO:0005783">
    <property type="term" value="C:endoplasmic reticulum"/>
    <property type="evidence" value="ECO:0007669"/>
    <property type="project" value="UniProtKB-SubCell"/>
</dbReference>
<dbReference type="PRINTS" id="PR00625">
    <property type="entry name" value="JDOMAIN"/>
</dbReference>
<feature type="region of interest" description="Disordered" evidence="4">
    <location>
        <begin position="81"/>
        <end position="105"/>
    </location>
</feature>
<dbReference type="OrthoDB" id="10250354at2759"/>
<comment type="caution">
    <text evidence="7">The sequence shown here is derived from an EMBL/GenBank/DDBJ whole genome shotgun (WGS) entry which is preliminary data.</text>
</comment>
<comment type="subcellular location">
    <subcellularLocation>
        <location evidence="1">Endoplasmic reticulum</location>
    </subcellularLocation>
</comment>
<dbReference type="Pfam" id="PF00226">
    <property type="entry name" value="DnaJ"/>
    <property type="match status" value="1"/>
</dbReference>
<name>A0A5J4V6S5_9EUKA</name>
<dbReference type="GO" id="GO:0051787">
    <property type="term" value="F:misfolded protein binding"/>
    <property type="evidence" value="ECO:0007669"/>
    <property type="project" value="TreeGrafter"/>
</dbReference>
<dbReference type="SMART" id="SM00271">
    <property type="entry name" value="DnaJ"/>
    <property type="match status" value="1"/>
</dbReference>
<keyword evidence="2 5" id="KW-0732">Signal</keyword>
<evidence type="ECO:0000256" key="2">
    <source>
        <dbReference type="ARBA" id="ARBA00022729"/>
    </source>
</evidence>
<dbReference type="InterPro" id="IPR036869">
    <property type="entry name" value="J_dom_sf"/>
</dbReference>
<evidence type="ECO:0000256" key="3">
    <source>
        <dbReference type="ARBA" id="ARBA00022824"/>
    </source>
</evidence>
<dbReference type="InterPro" id="IPR051727">
    <property type="entry name" value="DnaJ_C3_Co-chaperones"/>
</dbReference>
<evidence type="ECO:0000256" key="1">
    <source>
        <dbReference type="ARBA" id="ARBA00004240"/>
    </source>
</evidence>